<feature type="chain" id="PRO_5025533673" evidence="1">
    <location>
        <begin position="20"/>
        <end position="345"/>
    </location>
</feature>
<evidence type="ECO:0000259" key="3">
    <source>
        <dbReference type="Pfam" id="PF17996"/>
    </source>
</evidence>
<dbReference type="InterPro" id="IPR037461">
    <property type="entry name" value="CtCE2-like_dom"/>
</dbReference>
<dbReference type="CDD" id="cd01831">
    <property type="entry name" value="Endoglucanase_E_like"/>
    <property type="match status" value="1"/>
</dbReference>
<keyword evidence="5" id="KW-1185">Reference proteome</keyword>
<dbReference type="EMBL" id="ML977031">
    <property type="protein sequence ID" value="KAF1949873.1"/>
    <property type="molecule type" value="Genomic_DNA"/>
</dbReference>
<reference evidence="4" key="1">
    <citation type="journal article" date="2020" name="Stud. Mycol.">
        <title>101 Dothideomycetes genomes: a test case for predicting lifestyles and emergence of pathogens.</title>
        <authorList>
            <person name="Haridas S."/>
            <person name="Albert R."/>
            <person name="Binder M."/>
            <person name="Bloem J."/>
            <person name="Labutti K."/>
            <person name="Salamov A."/>
            <person name="Andreopoulos B."/>
            <person name="Baker S."/>
            <person name="Barry K."/>
            <person name="Bills G."/>
            <person name="Bluhm B."/>
            <person name="Cannon C."/>
            <person name="Castanera R."/>
            <person name="Culley D."/>
            <person name="Daum C."/>
            <person name="Ezra D."/>
            <person name="Gonzalez J."/>
            <person name="Henrissat B."/>
            <person name="Kuo A."/>
            <person name="Liang C."/>
            <person name="Lipzen A."/>
            <person name="Lutzoni F."/>
            <person name="Magnuson J."/>
            <person name="Mondo S."/>
            <person name="Nolan M."/>
            <person name="Ohm R."/>
            <person name="Pangilinan J."/>
            <person name="Park H.-J."/>
            <person name="Ramirez L."/>
            <person name="Alfaro M."/>
            <person name="Sun H."/>
            <person name="Tritt A."/>
            <person name="Yoshinaga Y."/>
            <person name="Zwiers L.-H."/>
            <person name="Turgeon B."/>
            <person name="Goodwin S."/>
            <person name="Spatafora J."/>
            <person name="Crous P."/>
            <person name="Grigoriev I."/>
        </authorList>
    </citation>
    <scope>NUCLEOTIDE SEQUENCE</scope>
    <source>
        <strain evidence="4">CBS 675.92</strain>
    </source>
</reference>
<dbReference type="InterPro" id="IPR040794">
    <property type="entry name" value="CE2_N"/>
</dbReference>
<feature type="domain" description="SGNH hydrolase-type esterase" evidence="2">
    <location>
        <begin position="130"/>
        <end position="329"/>
    </location>
</feature>
<dbReference type="PANTHER" id="PTHR37834:SF2">
    <property type="entry name" value="ESTERASE, SGNH HYDROLASE-TYPE"/>
    <property type="match status" value="1"/>
</dbReference>
<dbReference type="OrthoDB" id="426133at2759"/>
<dbReference type="Proteomes" id="UP000800035">
    <property type="component" value="Unassembled WGS sequence"/>
</dbReference>
<dbReference type="Gene3D" id="2.60.120.260">
    <property type="entry name" value="Galactose-binding domain-like"/>
    <property type="match status" value="1"/>
</dbReference>
<feature type="domain" description="Carbohydrate esterase 2 N-terminal" evidence="3">
    <location>
        <begin position="24"/>
        <end position="116"/>
    </location>
</feature>
<gene>
    <name evidence="4" type="ORF">CC80DRAFT_579411</name>
</gene>
<dbReference type="Pfam" id="PF13472">
    <property type="entry name" value="Lipase_GDSL_2"/>
    <property type="match status" value="1"/>
</dbReference>
<dbReference type="PANTHER" id="PTHR37834">
    <property type="entry name" value="GDSL-LIKE LIPASE/ACYLHYDROLASE DOMAIN PROTEIN (AFU_ORTHOLOGUE AFUA_2G00620)"/>
    <property type="match status" value="1"/>
</dbReference>
<dbReference type="SUPFAM" id="SSF52266">
    <property type="entry name" value="SGNH hydrolase"/>
    <property type="match status" value="1"/>
</dbReference>
<name>A0A6A5TAY1_9PLEO</name>
<evidence type="ECO:0000313" key="4">
    <source>
        <dbReference type="EMBL" id="KAF1949873.1"/>
    </source>
</evidence>
<dbReference type="AlphaFoldDB" id="A0A6A5TAY1"/>
<dbReference type="InterPro" id="IPR036514">
    <property type="entry name" value="SGNH_hydro_sf"/>
</dbReference>
<dbReference type="InterPro" id="IPR013830">
    <property type="entry name" value="SGNH_hydro"/>
</dbReference>
<dbReference type="GO" id="GO:0052689">
    <property type="term" value="F:carboxylic ester hydrolase activity"/>
    <property type="evidence" value="ECO:0007669"/>
    <property type="project" value="InterPro"/>
</dbReference>
<evidence type="ECO:0000313" key="5">
    <source>
        <dbReference type="Proteomes" id="UP000800035"/>
    </source>
</evidence>
<protein>
    <submittedName>
        <fullName evidence="4">Lipolytic protein-like protein G-D-S-L family</fullName>
    </submittedName>
</protein>
<feature type="signal peptide" evidence="1">
    <location>
        <begin position="1"/>
        <end position="19"/>
    </location>
</feature>
<accession>A0A6A5TAY1</accession>
<dbReference type="Pfam" id="PF17996">
    <property type="entry name" value="CE2_N"/>
    <property type="match status" value="1"/>
</dbReference>
<sequence length="345" mass="36956">MKASTLLASLAIAFNAANAVRILGRVNPATRELTWPGTGVSFSFNGCSARIGLGLITGTNSAELTVDGIATVIPNVNGTYISTPTNLTEGTHTVILRKRSEAVFGSFVLGNVTTDGSFLPDVQPTRKIEVIGDSITVGYGIDGVNPCVNTAALENNPKTYAVLAAEALKADYTIIAWSGLGLTRNYMTQAPSLRPIIPVLWTRYGANDVNNTYTFPNASIPDVVIINVGTNDFSYLGVREPLNATDFTNAMISFVQTIWTRYPDAEYFLLTSPMLSDDYPAGQVQKTTQTQALTKAIEELNSTRVHLVDWPTQGSDTACDYHPNAATNAAQAPVLAEAIAKELGW</sequence>
<keyword evidence="1" id="KW-0732">Signal</keyword>
<dbReference type="Gene3D" id="3.40.50.1110">
    <property type="entry name" value="SGNH hydrolase"/>
    <property type="match status" value="1"/>
</dbReference>
<evidence type="ECO:0000259" key="2">
    <source>
        <dbReference type="Pfam" id="PF13472"/>
    </source>
</evidence>
<proteinExistence type="predicted"/>
<organism evidence="4 5">
    <name type="scientific">Byssothecium circinans</name>
    <dbReference type="NCBI Taxonomy" id="147558"/>
    <lineage>
        <taxon>Eukaryota</taxon>
        <taxon>Fungi</taxon>
        <taxon>Dikarya</taxon>
        <taxon>Ascomycota</taxon>
        <taxon>Pezizomycotina</taxon>
        <taxon>Dothideomycetes</taxon>
        <taxon>Pleosporomycetidae</taxon>
        <taxon>Pleosporales</taxon>
        <taxon>Massarineae</taxon>
        <taxon>Massarinaceae</taxon>
        <taxon>Byssothecium</taxon>
    </lineage>
</organism>
<dbReference type="InterPro" id="IPR052762">
    <property type="entry name" value="PCW_deacetylase/CE"/>
</dbReference>
<evidence type="ECO:0000256" key="1">
    <source>
        <dbReference type="SAM" id="SignalP"/>
    </source>
</evidence>